<protein>
    <submittedName>
        <fullName evidence="1">Uncharacterized protein</fullName>
    </submittedName>
</protein>
<sequence length="134" mass="15334">MSKRITAGVLEEVDDGATIWLHSLKDFEFAWRGCTHDVPKETKTMYIGRSRTPVRAAPWFIDFCLHLARSLKEYPSVETVASANQWEFADPFMSKARQYCKRCFPKALLDMKVVEGIMTTAVGSKVESTQLRIR</sequence>
<gene>
    <name evidence="1" type="ORF">PsYK624_158170</name>
</gene>
<comment type="caution">
    <text evidence="1">The sequence shown here is derived from an EMBL/GenBank/DDBJ whole genome shotgun (WGS) entry which is preliminary data.</text>
</comment>
<evidence type="ECO:0000313" key="1">
    <source>
        <dbReference type="EMBL" id="GJE99550.1"/>
    </source>
</evidence>
<reference evidence="1 2" key="1">
    <citation type="submission" date="2021-08" db="EMBL/GenBank/DDBJ databases">
        <title>Draft Genome Sequence of Phanerochaete sordida strain YK-624.</title>
        <authorList>
            <person name="Mori T."/>
            <person name="Dohra H."/>
            <person name="Suzuki T."/>
            <person name="Kawagishi H."/>
            <person name="Hirai H."/>
        </authorList>
    </citation>
    <scope>NUCLEOTIDE SEQUENCE [LARGE SCALE GENOMIC DNA]</scope>
    <source>
        <strain evidence="1 2">YK-624</strain>
    </source>
</reference>
<dbReference type="Proteomes" id="UP000703269">
    <property type="component" value="Unassembled WGS sequence"/>
</dbReference>
<name>A0A9P3LLM9_9APHY</name>
<dbReference type="AlphaFoldDB" id="A0A9P3LLM9"/>
<organism evidence="1 2">
    <name type="scientific">Phanerochaete sordida</name>
    <dbReference type="NCBI Taxonomy" id="48140"/>
    <lineage>
        <taxon>Eukaryota</taxon>
        <taxon>Fungi</taxon>
        <taxon>Dikarya</taxon>
        <taxon>Basidiomycota</taxon>
        <taxon>Agaricomycotina</taxon>
        <taxon>Agaricomycetes</taxon>
        <taxon>Polyporales</taxon>
        <taxon>Phanerochaetaceae</taxon>
        <taxon>Phanerochaete</taxon>
    </lineage>
</organism>
<proteinExistence type="predicted"/>
<evidence type="ECO:0000313" key="2">
    <source>
        <dbReference type="Proteomes" id="UP000703269"/>
    </source>
</evidence>
<keyword evidence="2" id="KW-1185">Reference proteome</keyword>
<dbReference type="EMBL" id="BPQB01000112">
    <property type="protein sequence ID" value="GJE99550.1"/>
    <property type="molecule type" value="Genomic_DNA"/>
</dbReference>
<accession>A0A9P3LLM9</accession>